<dbReference type="Proteomes" id="UP001305647">
    <property type="component" value="Unassembled WGS sequence"/>
</dbReference>
<keyword evidence="6" id="KW-0325">Glycoprotein</keyword>
<evidence type="ECO:0000256" key="2">
    <source>
        <dbReference type="ARBA" id="ARBA00022475"/>
    </source>
</evidence>
<evidence type="ECO:0000256" key="7">
    <source>
        <dbReference type="ARBA" id="ARBA00023288"/>
    </source>
</evidence>
<evidence type="ECO:0000256" key="3">
    <source>
        <dbReference type="ARBA" id="ARBA00022622"/>
    </source>
</evidence>
<comment type="subcellular location">
    <subcellularLocation>
        <location evidence="1">Cell membrane</location>
        <topology evidence="1">Lipid-anchor</topology>
        <topology evidence="1">GPI-anchor</topology>
    </subcellularLocation>
</comment>
<feature type="domain" description="Copper acquisition factor BIM1-like" evidence="10">
    <location>
        <begin position="18"/>
        <end position="158"/>
    </location>
</feature>
<reference evidence="11" key="1">
    <citation type="journal article" date="2023" name="Mol. Phylogenet. Evol.">
        <title>Genome-scale phylogeny and comparative genomics of the fungal order Sordariales.</title>
        <authorList>
            <person name="Hensen N."/>
            <person name="Bonometti L."/>
            <person name="Westerberg I."/>
            <person name="Brannstrom I.O."/>
            <person name="Guillou S."/>
            <person name="Cros-Aarteil S."/>
            <person name="Calhoun S."/>
            <person name="Haridas S."/>
            <person name="Kuo A."/>
            <person name="Mondo S."/>
            <person name="Pangilinan J."/>
            <person name="Riley R."/>
            <person name="LaButti K."/>
            <person name="Andreopoulos B."/>
            <person name="Lipzen A."/>
            <person name="Chen C."/>
            <person name="Yan M."/>
            <person name="Daum C."/>
            <person name="Ng V."/>
            <person name="Clum A."/>
            <person name="Steindorff A."/>
            <person name="Ohm R.A."/>
            <person name="Martin F."/>
            <person name="Silar P."/>
            <person name="Natvig D.O."/>
            <person name="Lalanne C."/>
            <person name="Gautier V."/>
            <person name="Ament-Velasquez S.L."/>
            <person name="Kruys A."/>
            <person name="Hutchinson M.I."/>
            <person name="Powell A.J."/>
            <person name="Barry K."/>
            <person name="Miller A.N."/>
            <person name="Grigoriev I.V."/>
            <person name="Debuchy R."/>
            <person name="Gladieux P."/>
            <person name="Hiltunen Thoren M."/>
            <person name="Johannesson H."/>
        </authorList>
    </citation>
    <scope>NUCLEOTIDE SEQUENCE</scope>
    <source>
        <strain evidence="11">CBS 757.83</strain>
    </source>
</reference>
<dbReference type="Pfam" id="PF20238">
    <property type="entry name" value="BIM1-like_dom"/>
    <property type="match status" value="1"/>
</dbReference>
<feature type="chain" id="PRO_5043036381" description="Copper acquisition factor BIM1-like domain-containing protein" evidence="9">
    <location>
        <begin position="20"/>
        <end position="194"/>
    </location>
</feature>
<feature type="region of interest" description="Disordered" evidence="8">
    <location>
        <begin position="175"/>
        <end position="194"/>
    </location>
</feature>
<proteinExistence type="predicted"/>
<evidence type="ECO:0000256" key="6">
    <source>
        <dbReference type="ARBA" id="ARBA00023180"/>
    </source>
</evidence>
<evidence type="ECO:0000256" key="1">
    <source>
        <dbReference type="ARBA" id="ARBA00004609"/>
    </source>
</evidence>
<dbReference type="GO" id="GO:0098552">
    <property type="term" value="C:side of membrane"/>
    <property type="evidence" value="ECO:0007669"/>
    <property type="project" value="UniProtKB-KW"/>
</dbReference>
<evidence type="ECO:0000313" key="12">
    <source>
        <dbReference type="Proteomes" id="UP001305647"/>
    </source>
</evidence>
<keyword evidence="3" id="KW-0336">GPI-anchor</keyword>
<evidence type="ECO:0000259" key="10">
    <source>
        <dbReference type="Pfam" id="PF20238"/>
    </source>
</evidence>
<keyword evidence="12" id="KW-1185">Reference proteome</keyword>
<reference evidence="11" key="2">
    <citation type="submission" date="2023-05" db="EMBL/GenBank/DDBJ databases">
        <authorList>
            <consortium name="Lawrence Berkeley National Laboratory"/>
            <person name="Steindorff A."/>
            <person name="Hensen N."/>
            <person name="Bonometti L."/>
            <person name="Westerberg I."/>
            <person name="Brannstrom I.O."/>
            <person name="Guillou S."/>
            <person name="Cros-Aarteil S."/>
            <person name="Calhoun S."/>
            <person name="Haridas S."/>
            <person name="Kuo A."/>
            <person name="Mondo S."/>
            <person name="Pangilinan J."/>
            <person name="Riley R."/>
            <person name="Labutti K."/>
            <person name="Andreopoulos B."/>
            <person name="Lipzen A."/>
            <person name="Chen C."/>
            <person name="Yanf M."/>
            <person name="Daum C."/>
            <person name="Ng V."/>
            <person name="Clum A."/>
            <person name="Ohm R."/>
            <person name="Martin F."/>
            <person name="Silar P."/>
            <person name="Natvig D."/>
            <person name="Lalanne C."/>
            <person name="Gautier V."/>
            <person name="Ament-Velasquez S.L."/>
            <person name="Kruys A."/>
            <person name="Hutchinson M.I."/>
            <person name="Powell A.J."/>
            <person name="Barry K."/>
            <person name="Miller A.N."/>
            <person name="Grigoriev I.V."/>
            <person name="Debuchy R."/>
            <person name="Gladieux P."/>
            <person name="Thoren M.H."/>
            <person name="Johannesson H."/>
        </authorList>
    </citation>
    <scope>NUCLEOTIDE SEQUENCE</scope>
    <source>
        <strain evidence="11">CBS 757.83</strain>
    </source>
</reference>
<keyword evidence="5" id="KW-0472">Membrane</keyword>
<accession>A0AAN6PTD2</accession>
<dbReference type="InterPro" id="IPR046936">
    <property type="entry name" value="BIM1-like"/>
</dbReference>
<organism evidence="11 12">
    <name type="scientific">Parathielavia hyrcaniae</name>
    <dbReference type="NCBI Taxonomy" id="113614"/>
    <lineage>
        <taxon>Eukaryota</taxon>
        <taxon>Fungi</taxon>
        <taxon>Dikarya</taxon>
        <taxon>Ascomycota</taxon>
        <taxon>Pezizomycotina</taxon>
        <taxon>Sordariomycetes</taxon>
        <taxon>Sordariomycetidae</taxon>
        <taxon>Sordariales</taxon>
        <taxon>Chaetomiaceae</taxon>
        <taxon>Parathielavia</taxon>
    </lineage>
</organism>
<sequence>MAPLSSLLAAALLSATAQAHFELIQPTSLEGDAFDEGSMATAPCGGGVADLSQNTATDFHVDGDAVGVLLGHAQANWLFRATLDEHAEGNWTQLFPIVTQSGRGSFCEPAITAPREWVGKKGIIGIACAAPDGLLFQCAAVNFVEGVNSAPANCQNASSVSVSFTGDETLAALVGEEPSESSVTPSPSSSSSGA</sequence>
<evidence type="ECO:0000313" key="11">
    <source>
        <dbReference type="EMBL" id="KAK4097605.1"/>
    </source>
</evidence>
<protein>
    <recommendedName>
        <fullName evidence="10">Copper acquisition factor BIM1-like domain-containing protein</fullName>
    </recommendedName>
</protein>
<dbReference type="CDD" id="cd21176">
    <property type="entry name" value="LPMO_auxiliary-like"/>
    <property type="match status" value="1"/>
</dbReference>
<comment type="caution">
    <text evidence="11">The sequence shown here is derived from an EMBL/GenBank/DDBJ whole genome shotgun (WGS) entry which is preliminary data.</text>
</comment>
<dbReference type="PANTHER" id="PTHR34992:SF1">
    <property type="entry name" value="COPPER ACQUISITION FACTOR BIM1-LIKE DOMAIN-CONTAINING PROTEIN"/>
    <property type="match status" value="1"/>
</dbReference>
<evidence type="ECO:0000256" key="9">
    <source>
        <dbReference type="SAM" id="SignalP"/>
    </source>
</evidence>
<feature type="signal peptide" evidence="9">
    <location>
        <begin position="1"/>
        <end position="19"/>
    </location>
</feature>
<dbReference type="PANTHER" id="PTHR34992">
    <property type="entry name" value="HYPHAL ANASTAMOSIS-7 PROTEIN"/>
    <property type="match status" value="1"/>
</dbReference>
<feature type="compositionally biased region" description="Low complexity" evidence="8">
    <location>
        <begin position="180"/>
        <end position="194"/>
    </location>
</feature>
<dbReference type="EMBL" id="MU863671">
    <property type="protein sequence ID" value="KAK4097605.1"/>
    <property type="molecule type" value="Genomic_DNA"/>
</dbReference>
<keyword evidence="4 9" id="KW-0732">Signal</keyword>
<name>A0AAN6PTD2_9PEZI</name>
<evidence type="ECO:0000256" key="4">
    <source>
        <dbReference type="ARBA" id="ARBA00022729"/>
    </source>
</evidence>
<feature type="non-terminal residue" evidence="11">
    <location>
        <position position="194"/>
    </location>
</feature>
<dbReference type="GO" id="GO:0005886">
    <property type="term" value="C:plasma membrane"/>
    <property type="evidence" value="ECO:0007669"/>
    <property type="project" value="UniProtKB-SubCell"/>
</dbReference>
<keyword evidence="7" id="KW-0449">Lipoprotein</keyword>
<keyword evidence="2" id="KW-1003">Cell membrane</keyword>
<dbReference type="InterPro" id="IPR046530">
    <property type="entry name" value="BIM1-like_dom"/>
</dbReference>
<gene>
    <name evidence="11" type="ORF">N658DRAFT_389455</name>
</gene>
<evidence type="ECO:0000256" key="5">
    <source>
        <dbReference type="ARBA" id="ARBA00023136"/>
    </source>
</evidence>
<evidence type="ECO:0000256" key="8">
    <source>
        <dbReference type="SAM" id="MobiDB-lite"/>
    </source>
</evidence>
<dbReference type="AlphaFoldDB" id="A0AAN6PTD2"/>